<dbReference type="RefSeq" id="WP_205460092.1">
    <property type="nucleotide sequence ID" value="NZ_JAFHKK010000044.1"/>
</dbReference>
<organism evidence="1 2">
    <name type="scientific">Sulfurospirillum tamanense</name>
    <dbReference type="NCBI Taxonomy" id="2813362"/>
    <lineage>
        <taxon>Bacteria</taxon>
        <taxon>Pseudomonadati</taxon>
        <taxon>Campylobacterota</taxon>
        <taxon>Epsilonproteobacteria</taxon>
        <taxon>Campylobacterales</taxon>
        <taxon>Sulfurospirillaceae</taxon>
        <taxon>Sulfurospirillum</taxon>
    </lineage>
</organism>
<accession>A0ABS2WV49</accession>
<protein>
    <recommendedName>
        <fullName evidence="3">CopG family transcriptional regulator</fullName>
    </recommendedName>
</protein>
<sequence length="77" mass="8817">MQTVKKLFNLDASLANELELVAKTLKKSQKEVVENALDFYFDHTDGIIADKVSEEIARGKMRVYESHEVYKELGIDL</sequence>
<evidence type="ECO:0000313" key="1">
    <source>
        <dbReference type="EMBL" id="MBN2965531.1"/>
    </source>
</evidence>
<comment type="caution">
    <text evidence="1">The sequence shown here is derived from an EMBL/GenBank/DDBJ whole genome shotgun (WGS) entry which is preliminary data.</text>
</comment>
<keyword evidence="2" id="KW-1185">Reference proteome</keyword>
<gene>
    <name evidence="1" type="ORF">JWV37_12135</name>
</gene>
<name>A0ABS2WV49_9BACT</name>
<reference evidence="1" key="1">
    <citation type="submission" date="2021-02" db="EMBL/GenBank/DDBJ databases">
        <title>Sulfurospirillum tamanensis sp. nov.</title>
        <authorList>
            <person name="Frolova A."/>
            <person name="Merkel A."/>
            <person name="Slobodkin A."/>
        </authorList>
    </citation>
    <scope>NUCLEOTIDE SEQUENCE</scope>
    <source>
        <strain evidence="1">T05b</strain>
    </source>
</reference>
<dbReference type="Proteomes" id="UP000703590">
    <property type="component" value="Unassembled WGS sequence"/>
</dbReference>
<dbReference type="EMBL" id="JAFHKK010000044">
    <property type="protein sequence ID" value="MBN2965531.1"/>
    <property type="molecule type" value="Genomic_DNA"/>
</dbReference>
<evidence type="ECO:0008006" key="3">
    <source>
        <dbReference type="Google" id="ProtNLM"/>
    </source>
</evidence>
<proteinExistence type="predicted"/>
<reference evidence="1" key="2">
    <citation type="submission" date="2021-02" db="EMBL/GenBank/DDBJ databases">
        <authorList>
            <person name="Merkel A.Y."/>
        </authorList>
    </citation>
    <scope>NUCLEOTIDE SEQUENCE</scope>
    <source>
        <strain evidence="1">T05b</strain>
    </source>
</reference>
<evidence type="ECO:0000313" key="2">
    <source>
        <dbReference type="Proteomes" id="UP000703590"/>
    </source>
</evidence>